<dbReference type="STRING" id="5539.A0A3E2HJQ5"/>
<dbReference type="GO" id="GO:0005085">
    <property type="term" value="F:guanyl-nucleotide exchange factor activity"/>
    <property type="evidence" value="ECO:0007669"/>
    <property type="project" value="InterPro"/>
</dbReference>
<feature type="region of interest" description="Disordered" evidence="1">
    <location>
        <begin position="61"/>
        <end position="82"/>
    </location>
</feature>
<feature type="non-terminal residue" evidence="2">
    <location>
        <position position="747"/>
    </location>
</feature>
<dbReference type="InterPro" id="IPR011989">
    <property type="entry name" value="ARM-like"/>
</dbReference>
<evidence type="ECO:0000313" key="3">
    <source>
        <dbReference type="Proteomes" id="UP000258309"/>
    </source>
</evidence>
<feature type="compositionally biased region" description="Acidic residues" evidence="1">
    <location>
        <begin position="61"/>
        <end position="73"/>
    </location>
</feature>
<comment type="caution">
    <text evidence="2">The sequence shown here is derived from an EMBL/GenBank/DDBJ whole genome shotgun (WGS) entry which is preliminary data.</text>
</comment>
<reference evidence="2 3" key="1">
    <citation type="submission" date="2018-05" db="EMBL/GenBank/DDBJ databases">
        <title>Draft genome sequence of Scytalidium lignicola DSM 105466, a ubiquitous saprotrophic fungus.</title>
        <authorList>
            <person name="Buettner E."/>
            <person name="Gebauer A.M."/>
            <person name="Hofrichter M."/>
            <person name="Liers C."/>
            <person name="Kellner H."/>
        </authorList>
    </citation>
    <scope>NUCLEOTIDE SEQUENCE [LARGE SCALE GENOMIC DNA]</scope>
    <source>
        <strain evidence="2 3">DSM 105466</strain>
    </source>
</reference>
<sequence>MANIPSEGYQGLSDSLDIIEVNIGQGFRASDLLHSTGPIPVLSVQEKDEMVHSMVSLLDLEEEPTGEDEEHDDDTSSKVDLEDRSRRTVRLRAMLPSLAQLWLVRSEHIEQITERLADASRNPKWRIPIGDSGILDIYLRILCTPSLTQTLTIHSLRLIGNSCADTDENRARIVASTCMPAIIKQLEDSSIVPFAVPVLYNICLDYEPAQLQASNSNLAKELISLISGSRLNESRAFLNQICKLVDLLISQPSEAELAPANTAAVLLKIAADKEWPSDMDDFISLVNTAIAYLRHPRFQKALIQYGGLEATLIVLVDSYTRFDDPSTEAPALDQEEAKILSEMRSNLNQVLSDVSALPEFKEAYPVVSPFSSSLRRWLSSPQLQLQVCACIMLGNLARSDEACEEFVFTSKVHYLLIDVIRNTKDAQLLHAALGFLKNLALPSKNKTALGEAGLLLELPRLWSLDALQQIQYSSISLARQLIIGNFENVRQVCKRLSEDENSPAYLRSNLSLLISLFERTDVEPIKMEISRLITGVCRVFNSHKGLSLEEIERIRKKFFVMHPDVGRPLSYMVTQSKWPVVRSEGWFVFALMSRYPESAQCISDIFHDVAVFQALTEVLTGKDLINIKSNAALSRVNASPSSAQNLIAGLTPEIVKPNTQEVEMARIDRENALVLVSELLKTCGKDMAVMRRSMFEDLLKGGSELAVTYQEAAKLKALGELESAGKIVGSTDMNVQEIIQATGSELS</sequence>
<accession>A0A3E2HJQ5</accession>
<dbReference type="EMBL" id="NCSJ02000032">
    <property type="protein sequence ID" value="RFU33636.1"/>
    <property type="molecule type" value="Genomic_DNA"/>
</dbReference>
<gene>
    <name evidence="2" type="ORF">B7463_g2692</name>
</gene>
<dbReference type="OMA" id="WRLPYGD"/>
<evidence type="ECO:0000313" key="2">
    <source>
        <dbReference type="EMBL" id="RFU33636.1"/>
    </source>
</evidence>
<organism evidence="2 3">
    <name type="scientific">Scytalidium lignicola</name>
    <name type="common">Hyphomycete</name>
    <dbReference type="NCBI Taxonomy" id="5539"/>
    <lineage>
        <taxon>Eukaryota</taxon>
        <taxon>Fungi</taxon>
        <taxon>Dikarya</taxon>
        <taxon>Ascomycota</taxon>
        <taxon>Pezizomycotina</taxon>
        <taxon>Leotiomycetes</taxon>
        <taxon>Leotiomycetes incertae sedis</taxon>
        <taxon>Scytalidium</taxon>
    </lineage>
</organism>
<dbReference type="AlphaFoldDB" id="A0A3E2HJQ5"/>
<dbReference type="OrthoDB" id="26149at2759"/>
<evidence type="ECO:0008006" key="4">
    <source>
        <dbReference type="Google" id="ProtNLM"/>
    </source>
</evidence>
<dbReference type="InterPro" id="IPR016024">
    <property type="entry name" value="ARM-type_fold"/>
</dbReference>
<dbReference type="Proteomes" id="UP000258309">
    <property type="component" value="Unassembled WGS sequence"/>
</dbReference>
<protein>
    <recommendedName>
        <fullName evidence="4">ARM repeat-containing protein</fullName>
    </recommendedName>
</protein>
<dbReference type="PANTHER" id="PTHR10957">
    <property type="entry name" value="RAP1 GTPASE-GDP DISSOCIATION STIMULATOR 1"/>
    <property type="match status" value="1"/>
</dbReference>
<dbReference type="Gene3D" id="1.25.10.10">
    <property type="entry name" value="Leucine-rich Repeat Variant"/>
    <property type="match status" value="2"/>
</dbReference>
<dbReference type="InterPro" id="IPR040144">
    <property type="entry name" value="RAP1GDS1"/>
</dbReference>
<proteinExistence type="predicted"/>
<dbReference type="SUPFAM" id="SSF48371">
    <property type="entry name" value="ARM repeat"/>
    <property type="match status" value="1"/>
</dbReference>
<feature type="non-terminal residue" evidence="2">
    <location>
        <position position="1"/>
    </location>
</feature>
<name>A0A3E2HJQ5_SCYLI</name>
<evidence type="ECO:0000256" key="1">
    <source>
        <dbReference type="SAM" id="MobiDB-lite"/>
    </source>
</evidence>
<keyword evidence="3" id="KW-1185">Reference proteome</keyword>